<evidence type="ECO:0000313" key="2">
    <source>
        <dbReference type="Proteomes" id="UP000006791"/>
    </source>
</evidence>
<dbReference type="EMBL" id="CP002515">
    <property type="protein sequence ID" value="AEP13744.1"/>
    <property type="molecule type" value="Genomic_DNA"/>
</dbReference>
<evidence type="ECO:0000313" key="1">
    <source>
        <dbReference type="EMBL" id="AEP13744.1"/>
    </source>
</evidence>
<organism evidence="1 2">
    <name type="scientific">Chloracidobacterium thermophilum (strain B)</name>
    <dbReference type="NCBI Taxonomy" id="981222"/>
    <lineage>
        <taxon>Bacteria</taxon>
        <taxon>Pseudomonadati</taxon>
        <taxon>Acidobacteriota</taxon>
        <taxon>Terriglobia</taxon>
        <taxon>Terriglobales</taxon>
        <taxon>Acidobacteriaceae</taxon>
        <taxon>Chloracidobacterium</taxon>
    </lineage>
</organism>
<name>G2LL68_CHLTF</name>
<dbReference type="STRING" id="981222.Cabther_B0747"/>
<dbReference type="Proteomes" id="UP000006791">
    <property type="component" value="Chromosome 2"/>
</dbReference>
<dbReference type="AlphaFoldDB" id="G2LL68"/>
<dbReference type="KEGG" id="ctm:Cabther_B0747"/>
<gene>
    <name evidence="1" type="ordered locus">Cabther_B0747</name>
</gene>
<dbReference type="HOGENOM" id="CLU_3150966_0_0_0"/>
<protein>
    <submittedName>
        <fullName evidence="1">Uncharacterized protein</fullName>
    </submittedName>
</protein>
<accession>G2LL68</accession>
<proteinExistence type="predicted"/>
<reference evidence="1 2" key="1">
    <citation type="journal article" date="2012" name="Environ. Microbiol.">
        <title>Complete genome of Candidatus Chloracidobacterium thermophilum, a chlorophyll-based photoheterotroph belonging to the phylum Acidobacteria.</title>
        <authorList>
            <person name="Garcia Costas A.M."/>
            <person name="Liu Z."/>
            <person name="Tomsho L.P."/>
            <person name="Schuster S.C."/>
            <person name="Ward D.M."/>
            <person name="Bryant D.A."/>
        </authorList>
    </citation>
    <scope>NUCLEOTIDE SEQUENCE [LARGE SCALE GENOMIC DNA]</scope>
    <source>
        <strain evidence="1 2">B</strain>
    </source>
</reference>
<sequence length="48" mass="5528">MTRHPLRQTDFLMRSCRAVENHLSEAPREEVRVGKANGADFDEFLVPT</sequence>
<keyword evidence="2" id="KW-1185">Reference proteome</keyword>